<comment type="caution">
    <text evidence="3">The sequence shown here is derived from an EMBL/GenBank/DDBJ whole genome shotgun (WGS) entry which is preliminary data.</text>
</comment>
<sequence length="268" mass="28386">MSNSTPNDGNVSGHHQATETMPPPPEYPAGPQPHGPQQPAGPNNFAIGLRDQLTVITHLAKGQTIQAFQVTSRSPLLWLVTLIAGMVLLSILLTTATARLSGAAMSSISSFFGGSSVYFGMTAGAWFSLVFASIMVGALVMLLRAIALHLTFQLAGKPQPFRTSMSLLATSYSLFLPIMAIVLVLILIPGGTWAMIMAAIGTFLWTLFTLVAELLIYIGLNRTTGFAASPLRAHVIATGIWMIAVVIIYLLASMIVGEIAFDALGGML</sequence>
<dbReference type="AlphaFoldDB" id="A0A1B7M0E8"/>
<feature type="transmembrane region" description="Helical" evidence="2">
    <location>
        <begin position="125"/>
        <end position="146"/>
    </location>
</feature>
<keyword evidence="4" id="KW-1185">Reference proteome</keyword>
<feature type="transmembrane region" description="Helical" evidence="2">
    <location>
        <begin position="194"/>
        <end position="218"/>
    </location>
</feature>
<feature type="compositionally biased region" description="Pro residues" evidence="1">
    <location>
        <begin position="21"/>
        <end position="36"/>
    </location>
</feature>
<dbReference type="OrthoDB" id="5198089at2"/>
<keyword evidence="2" id="KW-0812">Transmembrane</keyword>
<keyword evidence="2" id="KW-0472">Membrane</keyword>
<proteinExistence type="predicted"/>
<feature type="transmembrane region" description="Helical" evidence="2">
    <location>
        <begin position="239"/>
        <end position="261"/>
    </location>
</feature>
<evidence type="ECO:0000313" key="4">
    <source>
        <dbReference type="Proteomes" id="UP000078292"/>
    </source>
</evidence>
<reference evidence="3 4" key="1">
    <citation type="submission" date="2016-04" db="EMBL/GenBank/DDBJ databases">
        <title>First whole genome shotgun sequence of the bacterium Enteractinococcus sp. strain UASWS1574.</title>
        <authorList>
            <person name="Crovadore J."/>
            <person name="Chablais R."/>
            <person name="Lefort F."/>
        </authorList>
    </citation>
    <scope>NUCLEOTIDE SEQUENCE [LARGE SCALE GENOMIC DNA]</scope>
    <source>
        <strain evidence="3 4">UASWS1574</strain>
    </source>
</reference>
<dbReference type="EMBL" id="LXEY01000016">
    <property type="protein sequence ID" value="OAV61558.1"/>
    <property type="molecule type" value="Genomic_DNA"/>
</dbReference>
<dbReference type="STRING" id="1837282.A6F49_08975"/>
<protein>
    <recommendedName>
        <fullName evidence="5">Yip1 domain-containing protein</fullName>
    </recommendedName>
</protein>
<feature type="transmembrane region" description="Helical" evidence="2">
    <location>
        <begin position="76"/>
        <end position="93"/>
    </location>
</feature>
<feature type="region of interest" description="Disordered" evidence="1">
    <location>
        <begin position="1"/>
        <end position="43"/>
    </location>
</feature>
<feature type="transmembrane region" description="Helical" evidence="2">
    <location>
        <begin position="167"/>
        <end position="188"/>
    </location>
</feature>
<dbReference type="RefSeq" id="WP_043057566.1">
    <property type="nucleotide sequence ID" value="NZ_LXEY01000016.1"/>
</dbReference>
<evidence type="ECO:0000256" key="2">
    <source>
        <dbReference type="SAM" id="Phobius"/>
    </source>
</evidence>
<keyword evidence="2" id="KW-1133">Transmembrane helix</keyword>
<gene>
    <name evidence="3" type="ORF">A6F49_08975</name>
</gene>
<evidence type="ECO:0000313" key="3">
    <source>
        <dbReference type="EMBL" id="OAV61558.1"/>
    </source>
</evidence>
<dbReference type="Proteomes" id="UP000078292">
    <property type="component" value="Unassembled WGS sequence"/>
</dbReference>
<feature type="compositionally biased region" description="Polar residues" evidence="1">
    <location>
        <begin position="1"/>
        <end position="19"/>
    </location>
</feature>
<evidence type="ECO:0008006" key="5">
    <source>
        <dbReference type="Google" id="ProtNLM"/>
    </source>
</evidence>
<accession>A0A1B7M0E8</accession>
<organism evidence="3 4">
    <name type="scientific">Enteractinococcus helveticum</name>
    <dbReference type="NCBI Taxonomy" id="1837282"/>
    <lineage>
        <taxon>Bacteria</taxon>
        <taxon>Bacillati</taxon>
        <taxon>Actinomycetota</taxon>
        <taxon>Actinomycetes</taxon>
        <taxon>Micrococcales</taxon>
        <taxon>Micrococcaceae</taxon>
    </lineage>
</organism>
<evidence type="ECO:0000256" key="1">
    <source>
        <dbReference type="SAM" id="MobiDB-lite"/>
    </source>
</evidence>
<name>A0A1B7M0E8_9MICC</name>